<protein>
    <submittedName>
        <fullName evidence="3">Predicted dehydrogenase</fullName>
    </submittedName>
</protein>
<dbReference type="SUPFAM" id="SSF55347">
    <property type="entry name" value="Glyceraldehyde-3-phosphate dehydrogenase-like, C-terminal domain"/>
    <property type="match status" value="1"/>
</dbReference>
<evidence type="ECO:0000313" key="4">
    <source>
        <dbReference type="Proteomes" id="UP000184465"/>
    </source>
</evidence>
<dbReference type="InterPro" id="IPR055170">
    <property type="entry name" value="GFO_IDH_MocA-like_dom"/>
</dbReference>
<feature type="domain" description="Gfo/Idh/MocA-like oxidoreductase N-terminal" evidence="1">
    <location>
        <begin position="5"/>
        <end position="122"/>
    </location>
</feature>
<organism evidence="3 4">
    <name type="scientific">Paramaledivibacter caminithermalis (strain DSM 15212 / CIP 107654 / DViRD3)</name>
    <name type="common">Clostridium caminithermale</name>
    <dbReference type="NCBI Taxonomy" id="1121301"/>
    <lineage>
        <taxon>Bacteria</taxon>
        <taxon>Bacillati</taxon>
        <taxon>Bacillota</taxon>
        <taxon>Clostridia</taxon>
        <taxon>Peptostreptococcales</taxon>
        <taxon>Caminicellaceae</taxon>
        <taxon>Paramaledivibacter</taxon>
    </lineage>
</organism>
<dbReference type="AlphaFoldDB" id="A0A1M6NT80"/>
<dbReference type="InterPro" id="IPR052515">
    <property type="entry name" value="Gfo/Idh/MocA_Oxidoreductase"/>
</dbReference>
<dbReference type="EMBL" id="FRAG01000019">
    <property type="protein sequence ID" value="SHJ98854.1"/>
    <property type="molecule type" value="Genomic_DNA"/>
</dbReference>
<dbReference type="Pfam" id="PF22725">
    <property type="entry name" value="GFO_IDH_MocA_C3"/>
    <property type="match status" value="1"/>
</dbReference>
<accession>A0A1M6NT80</accession>
<dbReference type="Pfam" id="PF01408">
    <property type="entry name" value="GFO_IDH_MocA"/>
    <property type="match status" value="1"/>
</dbReference>
<dbReference type="RefSeq" id="WP_073149175.1">
    <property type="nucleotide sequence ID" value="NZ_FRAG01000019.1"/>
</dbReference>
<evidence type="ECO:0000313" key="3">
    <source>
        <dbReference type="EMBL" id="SHJ98854.1"/>
    </source>
</evidence>
<evidence type="ECO:0000259" key="2">
    <source>
        <dbReference type="Pfam" id="PF22725"/>
    </source>
</evidence>
<dbReference type="GO" id="GO:0000166">
    <property type="term" value="F:nucleotide binding"/>
    <property type="evidence" value="ECO:0007669"/>
    <property type="project" value="InterPro"/>
</dbReference>
<reference evidence="4" key="1">
    <citation type="submission" date="2016-11" db="EMBL/GenBank/DDBJ databases">
        <authorList>
            <person name="Varghese N."/>
            <person name="Submissions S."/>
        </authorList>
    </citation>
    <scope>NUCLEOTIDE SEQUENCE [LARGE SCALE GENOMIC DNA]</scope>
    <source>
        <strain evidence="4">DSM 15212 / CIP 107654 / DViRD3</strain>
    </source>
</reference>
<sequence length="345" mass="38180">MDRKVNFAIIGLGNISNIHALAINNIENACLKAVYGRNIEKAKNFAQKYNVEKVYTDLPKMLTDREIEAVCILTPSGLHGELGKQVAKAKKHVIVEKPIDITLDKADELIKTCEEEGVKLAVISQHRMDQSIIKVKEAVDNGDFGRLVLGDAHIKWFRSQEYYDSDSWRGTWELDGGGALINQSIHTIDLLLYIMGDVDSLYAYCNTLGHERIEVEDVATATLRFKNGALGTIIGSTAVYPGLPARLEINGTKGSATIEGDEIVYWNCLDPQKSINIVDNTHKTGASNPMDIDYIPHKLQLEGIVDAIINDKKIKCDGYEGRRALEVILAIYDSAKTGKPVVLKN</sequence>
<dbReference type="SUPFAM" id="SSF51735">
    <property type="entry name" value="NAD(P)-binding Rossmann-fold domains"/>
    <property type="match status" value="1"/>
</dbReference>
<dbReference type="InterPro" id="IPR036291">
    <property type="entry name" value="NAD(P)-bd_dom_sf"/>
</dbReference>
<dbReference type="Gene3D" id="3.40.50.720">
    <property type="entry name" value="NAD(P)-binding Rossmann-like Domain"/>
    <property type="match status" value="1"/>
</dbReference>
<proteinExistence type="predicted"/>
<dbReference type="Proteomes" id="UP000184465">
    <property type="component" value="Unassembled WGS sequence"/>
</dbReference>
<keyword evidence="4" id="KW-1185">Reference proteome</keyword>
<dbReference type="OrthoDB" id="9815825at2"/>
<dbReference type="PANTHER" id="PTHR43249:SF1">
    <property type="entry name" value="D-GLUCOSIDE 3-DEHYDROGENASE"/>
    <property type="match status" value="1"/>
</dbReference>
<dbReference type="STRING" id="1121301.SAMN02745912_01849"/>
<dbReference type="Gene3D" id="3.30.360.10">
    <property type="entry name" value="Dihydrodipicolinate Reductase, domain 2"/>
    <property type="match status" value="1"/>
</dbReference>
<gene>
    <name evidence="3" type="ORF">SAMN02745912_01849</name>
</gene>
<dbReference type="InterPro" id="IPR000683">
    <property type="entry name" value="Gfo/Idh/MocA-like_OxRdtase_N"/>
</dbReference>
<feature type="domain" description="GFO/IDH/MocA-like oxidoreductase" evidence="2">
    <location>
        <begin position="133"/>
        <end position="256"/>
    </location>
</feature>
<evidence type="ECO:0000259" key="1">
    <source>
        <dbReference type="Pfam" id="PF01408"/>
    </source>
</evidence>
<name>A0A1M6NT80_PARC5</name>
<dbReference type="PANTHER" id="PTHR43249">
    <property type="entry name" value="UDP-N-ACETYL-2-AMINO-2-DEOXY-D-GLUCURONATE OXIDASE"/>
    <property type="match status" value="1"/>
</dbReference>